<evidence type="ECO:0000259" key="2">
    <source>
        <dbReference type="Pfam" id="PF25791"/>
    </source>
</evidence>
<dbReference type="Pfam" id="PF25791">
    <property type="entry name" value="WHD_BREX_BrxC"/>
    <property type="match status" value="1"/>
</dbReference>
<dbReference type="InterPro" id="IPR058038">
    <property type="entry name" value="BREX_BrxC_wHTH"/>
</dbReference>
<evidence type="ECO:0000259" key="4">
    <source>
        <dbReference type="Pfam" id="PF25796"/>
    </source>
</evidence>
<name>A0A510KMH0_9FUSO</name>
<keyword evidence="1" id="KW-0175">Coiled coil</keyword>
<organism evidence="5 6">
    <name type="scientific">Leptotrichia trevisanii</name>
    <dbReference type="NCBI Taxonomy" id="109328"/>
    <lineage>
        <taxon>Bacteria</taxon>
        <taxon>Fusobacteriati</taxon>
        <taxon>Fusobacteriota</taxon>
        <taxon>Fusobacteriia</taxon>
        <taxon>Fusobacteriales</taxon>
        <taxon>Leptotrichiaceae</taxon>
        <taxon>Leptotrichia</taxon>
    </lineage>
</organism>
<evidence type="ECO:0000313" key="6">
    <source>
        <dbReference type="Proteomes" id="UP000321378"/>
    </source>
</evidence>
<dbReference type="AlphaFoldDB" id="A0A510KMH0"/>
<feature type="domain" description="Probable ATP-binding protein BrxC alpha-helical" evidence="3">
    <location>
        <begin position="885"/>
        <end position="1005"/>
    </location>
</feature>
<accession>A0A510KMH0</accession>
<evidence type="ECO:0000256" key="1">
    <source>
        <dbReference type="SAM" id="Coils"/>
    </source>
</evidence>
<dbReference type="InterPro" id="IPR027417">
    <property type="entry name" value="P-loop_NTPase"/>
</dbReference>
<dbReference type="InterPro" id="IPR058036">
    <property type="entry name" value="BREX_BrxC_4th"/>
</dbReference>
<dbReference type="InterPro" id="IPR058037">
    <property type="entry name" value="BREX_BrxC_helical"/>
</dbReference>
<feature type="domain" description="Probable ATP-binding protein BrxC 4th six-stranded beta-sheet" evidence="4">
    <location>
        <begin position="573"/>
        <end position="745"/>
    </location>
</feature>
<dbReference type="NCBIfam" id="NF033441">
    <property type="entry name" value="BREX_BrxC"/>
    <property type="match status" value="1"/>
</dbReference>
<dbReference type="Pfam" id="PF25796">
    <property type="entry name" value="BREX_BrxC_4th"/>
    <property type="match status" value="1"/>
</dbReference>
<feature type="coiled-coil region" evidence="1">
    <location>
        <begin position="1178"/>
        <end position="1205"/>
    </location>
</feature>
<feature type="domain" description="Probable ATP-binding protein BrxC winged helix-turn-helix" evidence="2">
    <location>
        <begin position="752"/>
        <end position="877"/>
    </location>
</feature>
<dbReference type="EMBL" id="AP019840">
    <property type="protein sequence ID" value="BBM51133.1"/>
    <property type="molecule type" value="Genomic_DNA"/>
</dbReference>
<dbReference type="Pfam" id="PF25792">
    <property type="entry name" value="BREX_BrxC_helical"/>
    <property type="match status" value="1"/>
</dbReference>
<dbReference type="SUPFAM" id="SSF52540">
    <property type="entry name" value="P-loop containing nucleoside triphosphate hydrolases"/>
    <property type="match status" value="1"/>
</dbReference>
<dbReference type="Proteomes" id="UP000321378">
    <property type="component" value="Chromosome"/>
</dbReference>
<protein>
    <recommendedName>
        <fullName evidence="7">BREX system P-loop protein BrxC</fullName>
    </recommendedName>
</protein>
<gene>
    <name evidence="5" type="ORF">JMUB3935_0083</name>
</gene>
<evidence type="ECO:0000259" key="3">
    <source>
        <dbReference type="Pfam" id="PF25792"/>
    </source>
</evidence>
<sequence>MKLFLDTASEEFMKIREMFKKPIDRDIKGVIKVGQKEEENIKQELEEYVVTNELQKHFRDFFSAYGKGISGNTDDMGVWISGFFGSGKSHLLKILSYLLSNKEINGKKAIDYFLEDKKIKDEIVIADMKRACQTSTDSILFNIDSKSESTGNKGKDDILKVFLKVFNEMQGFSPKPHVADLERELVSAGKYEEFKEKFEEISRKNWEERRNNFNFETSKVKKALAEIEFMIEEEANNWIESSKKDYSISIEDFAKMIDKYIKKKGNNHHVIFFVDEVGQYIGENTDLMLNLQTVTEDLGVYCKGKAWVVVTSQQAIDSITKVKGNDFSKIQGRFKTRISLTSTDVSEVIKKRILEKNEYAEKELSLVYAEKESVIKNLIRFDDTAEKEIYSDVKDFQEVYPFIPYQFKILSHVLTSIREHSSSGKHLSEGERSMLAMFKEGAEKYKEDETGVLVSFDKFYDGLQSFLDHSHSVIITGAMKNSYINPENKENCFNVNVLKVLFMIKYVKEIKGTLENITTLMVEDINEDRIVLKEKVKEALDVLIKQTLVQKSGDVYIFLTNEEQEVEKMIDKIDVDMNEILRKISEKIFDKFYSEKKYQSPKFKDYTFSFNQKVDDNARGKDTYDIGINIVTPNSDYSGNESSLLMKSTQENSVFIDLGENSFYINEIEKDIKIEKFLKSGDLDKVSESNKIRNDKNKERKEHIERSERMLEEALRNAKYYVGGNNLSLNAKDYKTKITEALGKLVNKVYNKLDYITKSMGESDIREIFENREDTLITAERKKDNVNAIQEVVNHIKLKKDKGLKINIKEVKDYFSKAPFGWNDKDIEWIVARAFKDGEIELKRNGNNLSLLNETSKNIIESIVKKDSGERVYLEIKEKIDNKSIRAMKTVADELFGKSIDSEDTDKMVWDFKELTRSKLTEIEDLERNYKNKNYPGKDVLENGERLLKRILVLKDTREIFDEILGHEDDYCDYVEDVEPIDKFFAGEQKNIWDESVKLYEKYTVSKNYFSDEEIEQIVRDINKILNDKKPYNKIKDLNELNKKFTENYNQILSERRNPILEKIKETKEITLDRLYTENEELKEKFTKKVEESFSEILRNAEKSENIREIETFDKEASNLKSKLLDEFEKQEEEILRENLKTENAVEESPAIPIRIKKPKVIGIAKINKDRVWKIQSKEDIESYLEKLRKKLEKELEDSEIVEVEF</sequence>
<evidence type="ECO:0008006" key="7">
    <source>
        <dbReference type="Google" id="ProtNLM"/>
    </source>
</evidence>
<reference evidence="5 6" key="1">
    <citation type="submission" date="2019-07" db="EMBL/GenBank/DDBJ databases">
        <title>Complete Genome Sequence of Leptotrichia trevisanii Strain JMUB3935.</title>
        <authorList>
            <person name="Watanabe S."/>
            <person name="Cui L."/>
        </authorList>
    </citation>
    <scope>NUCLEOTIDE SEQUENCE [LARGE SCALE GENOMIC DNA]</scope>
    <source>
        <strain evidence="5 6">JMUB3935</strain>
    </source>
</reference>
<proteinExistence type="predicted"/>
<dbReference type="RefSeq" id="WP_146995744.1">
    <property type="nucleotide sequence ID" value="NZ_AP019840.1"/>
</dbReference>
<evidence type="ECO:0000313" key="5">
    <source>
        <dbReference type="EMBL" id="BBM51133.1"/>
    </source>
</evidence>
<feature type="coiled-coil region" evidence="1">
    <location>
        <begin position="1035"/>
        <end position="1092"/>
    </location>
</feature>
<dbReference type="InterPro" id="IPR047679">
    <property type="entry name" value="BREX_BrxC"/>
</dbReference>